<dbReference type="InterPro" id="IPR038713">
    <property type="entry name" value="Terminase_Gp1_N_sf"/>
</dbReference>
<dbReference type="AlphaFoldDB" id="A0A0F2DUM3"/>
<gene>
    <name evidence="1" type="ORF">TZ93_01566</name>
</gene>
<dbReference type="InterPro" id="IPR005335">
    <property type="entry name" value="Terminase_ssu"/>
</dbReference>
<reference evidence="1 2" key="1">
    <citation type="submission" date="2015-02" db="EMBL/GenBank/DDBJ databases">
        <title>Evolution of amylase-binding proteins of oral streptococcal species.</title>
        <authorList>
            <person name="Haase E.M."/>
        </authorList>
    </citation>
    <scope>NUCLEOTIDE SEQUENCE [LARGE SCALE GENOMIC DNA]</scope>
    <source>
        <strain evidence="1 2">SK145</strain>
    </source>
</reference>
<dbReference type="PATRIC" id="fig|28037.215.peg.1535"/>
<dbReference type="Gene3D" id="1.10.10.1400">
    <property type="entry name" value="Terminase, small subunit, N-terminal DNA-binding domain, HTH motif"/>
    <property type="match status" value="1"/>
</dbReference>
<evidence type="ECO:0000313" key="1">
    <source>
        <dbReference type="EMBL" id="KJQ73680.1"/>
    </source>
</evidence>
<dbReference type="RefSeq" id="WP_045606888.1">
    <property type="nucleotide sequence ID" value="NZ_CAMHWI010000009.1"/>
</dbReference>
<name>A0A0F2DUM3_STRMT</name>
<proteinExistence type="predicted"/>
<dbReference type="Proteomes" id="UP000033590">
    <property type="component" value="Unassembled WGS sequence"/>
</dbReference>
<evidence type="ECO:0000313" key="2">
    <source>
        <dbReference type="Proteomes" id="UP000033590"/>
    </source>
</evidence>
<dbReference type="Pfam" id="PF03592">
    <property type="entry name" value="Terminase_2"/>
    <property type="match status" value="1"/>
</dbReference>
<dbReference type="GO" id="GO:0051276">
    <property type="term" value="P:chromosome organization"/>
    <property type="evidence" value="ECO:0007669"/>
    <property type="project" value="InterPro"/>
</dbReference>
<sequence>MTDKLTQRQEKFVQGLVAGLSQRKAYKEAYNAQKMADSTIDSRASKLLKEYKVNTRYRELLKEFSNRALWSREQAFNEYEWLKNKAKSEIIESGLKPSNFNAFLSALHGMNNSAFRDLELLDEKLRAEISVIKSNIHQETPVKDDKFIEAMSAMVESVWEDEIQKE</sequence>
<comment type="caution">
    <text evidence="1">The sequence shown here is derived from an EMBL/GenBank/DDBJ whole genome shotgun (WGS) entry which is preliminary data.</text>
</comment>
<evidence type="ECO:0008006" key="3">
    <source>
        <dbReference type="Google" id="ProtNLM"/>
    </source>
</evidence>
<accession>A0A0F2DUM3</accession>
<protein>
    <recommendedName>
        <fullName evidence="3">Terminase</fullName>
    </recommendedName>
</protein>
<dbReference type="EMBL" id="JYGS01000006">
    <property type="protein sequence ID" value="KJQ73680.1"/>
    <property type="molecule type" value="Genomic_DNA"/>
</dbReference>
<organism evidence="1 2">
    <name type="scientific">Streptococcus mitis</name>
    <dbReference type="NCBI Taxonomy" id="28037"/>
    <lineage>
        <taxon>Bacteria</taxon>
        <taxon>Bacillati</taxon>
        <taxon>Bacillota</taxon>
        <taxon>Bacilli</taxon>
        <taxon>Lactobacillales</taxon>
        <taxon>Streptococcaceae</taxon>
        <taxon>Streptococcus</taxon>
        <taxon>Streptococcus mitis group</taxon>
    </lineage>
</organism>